<proteinExistence type="inferred from homology"/>
<dbReference type="Proteomes" id="UP000315399">
    <property type="component" value="Unassembled WGS sequence"/>
</dbReference>
<evidence type="ECO:0000259" key="7">
    <source>
        <dbReference type="Pfam" id="PF01850"/>
    </source>
</evidence>
<dbReference type="EC" id="3.1.-.-" evidence="6"/>
<dbReference type="PANTHER" id="PTHR35901">
    <property type="entry name" value="RIBONUCLEASE VAPC3"/>
    <property type="match status" value="1"/>
</dbReference>
<evidence type="ECO:0000256" key="6">
    <source>
        <dbReference type="HAMAP-Rule" id="MF_00265"/>
    </source>
</evidence>
<evidence type="ECO:0000256" key="2">
    <source>
        <dbReference type="ARBA" id="ARBA00022722"/>
    </source>
</evidence>
<dbReference type="GO" id="GO:0090729">
    <property type="term" value="F:toxin activity"/>
    <property type="evidence" value="ECO:0007669"/>
    <property type="project" value="UniProtKB-KW"/>
</dbReference>
<keyword evidence="1 6" id="KW-1277">Toxin-antitoxin system</keyword>
<keyword evidence="3 6" id="KW-0479">Metal-binding</keyword>
<dbReference type="EMBL" id="QNVH01000024">
    <property type="protein sequence ID" value="TDA39034.1"/>
    <property type="molecule type" value="Genomic_DNA"/>
</dbReference>
<name>A0A523BDS9_9CREN</name>
<comment type="caution">
    <text evidence="8">The sequence shown here is derived from an EMBL/GenBank/DDBJ whole genome shotgun (WGS) entry which is preliminary data.</text>
</comment>
<feature type="binding site" evidence="6">
    <location>
        <position position="10"/>
    </location>
    <ligand>
        <name>Mg(2+)</name>
        <dbReference type="ChEBI" id="CHEBI:18420"/>
    </ligand>
</feature>
<comment type="similarity">
    <text evidence="6">Belongs to the PINc/VapC protein family.</text>
</comment>
<evidence type="ECO:0000313" key="8">
    <source>
        <dbReference type="EMBL" id="TDA39034.1"/>
    </source>
</evidence>
<dbReference type="CDD" id="cd09873">
    <property type="entry name" value="PIN_Pae0151-like"/>
    <property type="match status" value="1"/>
</dbReference>
<evidence type="ECO:0000256" key="4">
    <source>
        <dbReference type="ARBA" id="ARBA00022801"/>
    </source>
</evidence>
<evidence type="ECO:0000256" key="5">
    <source>
        <dbReference type="ARBA" id="ARBA00022842"/>
    </source>
</evidence>
<dbReference type="HAMAP" id="MF_00265">
    <property type="entry name" value="VapC_Nob1"/>
    <property type="match status" value="1"/>
</dbReference>
<comment type="cofactor">
    <cofactor evidence="6">
        <name>Mg(2+)</name>
        <dbReference type="ChEBI" id="CHEBI:18420"/>
    </cofactor>
</comment>
<organism evidence="8 9">
    <name type="scientific">Thermoproteota archaeon</name>
    <dbReference type="NCBI Taxonomy" id="2056631"/>
    <lineage>
        <taxon>Archaea</taxon>
        <taxon>Thermoproteota</taxon>
    </lineage>
</organism>
<dbReference type="GO" id="GO:0004540">
    <property type="term" value="F:RNA nuclease activity"/>
    <property type="evidence" value="ECO:0007669"/>
    <property type="project" value="InterPro"/>
</dbReference>
<keyword evidence="5 6" id="KW-0460">Magnesium</keyword>
<dbReference type="Gene3D" id="3.40.50.1010">
    <property type="entry name" value="5'-nuclease"/>
    <property type="match status" value="1"/>
</dbReference>
<feature type="binding site" evidence="6">
    <location>
        <position position="104"/>
    </location>
    <ligand>
        <name>Mg(2+)</name>
        <dbReference type="ChEBI" id="CHEBI:18420"/>
    </ligand>
</feature>
<gene>
    <name evidence="6" type="primary">vapC</name>
    <name evidence="8" type="ORF">DSO08_03300</name>
</gene>
<keyword evidence="4 6" id="KW-0378">Hydrolase</keyword>
<evidence type="ECO:0000256" key="1">
    <source>
        <dbReference type="ARBA" id="ARBA00022649"/>
    </source>
</evidence>
<evidence type="ECO:0000256" key="3">
    <source>
        <dbReference type="ARBA" id="ARBA00022723"/>
    </source>
</evidence>
<keyword evidence="2 6" id="KW-0540">Nuclease</keyword>
<dbReference type="AlphaFoldDB" id="A0A523BDS9"/>
<reference evidence="8 9" key="1">
    <citation type="journal article" date="2019" name="Nat. Microbiol.">
        <title>Expanding anaerobic alkane metabolism in the domain of Archaea.</title>
        <authorList>
            <person name="Wang Y."/>
            <person name="Wegener G."/>
            <person name="Hou J."/>
            <person name="Wang F."/>
            <person name="Xiao X."/>
        </authorList>
    </citation>
    <scope>NUCLEOTIDE SEQUENCE [LARGE SCALE GENOMIC DNA]</scope>
    <source>
        <strain evidence="8">WYZ-LMO10</strain>
    </source>
</reference>
<dbReference type="InterPro" id="IPR051619">
    <property type="entry name" value="TypeII_TA_RNase_PINc/VapC"/>
</dbReference>
<accession>A0A523BDS9</accession>
<feature type="domain" description="PIN" evidence="7">
    <location>
        <begin position="7"/>
        <end position="126"/>
    </location>
</feature>
<dbReference type="Pfam" id="PF01850">
    <property type="entry name" value="PIN"/>
    <property type="match status" value="1"/>
</dbReference>
<sequence>MAGKEKIVVDASVVTKWFSLEEDSAEALQYKESHVEGGVELIAPALLLYEVANALNYKPDFTEEDLKESMRALEDLSISIKLPTKDIMERAIIIARKYGISIYDSSYIALAESLNARMVTSDKRLLEKMGDHPLVHLLGNPKKNPAERQ</sequence>
<dbReference type="InterPro" id="IPR002716">
    <property type="entry name" value="PIN_dom"/>
</dbReference>
<dbReference type="GO" id="GO:0000287">
    <property type="term" value="F:magnesium ion binding"/>
    <property type="evidence" value="ECO:0007669"/>
    <property type="project" value="UniProtKB-UniRule"/>
</dbReference>
<protein>
    <recommendedName>
        <fullName evidence="6">Ribonuclease VapC</fullName>
        <shortName evidence="6">RNase VapC</shortName>
        <ecNumber evidence="6">3.1.-.-</ecNumber>
    </recommendedName>
    <alternativeName>
        <fullName evidence="6">Putative toxin VapC</fullName>
    </alternativeName>
</protein>
<dbReference type="SUPFAM" id="SSF88723">
    <property type="entry name" value="PIN domain-like"/>
    <property type="match status" value="1"/>
</dbReference>
<dbReference type="InterPro" id="IPR044153">
    <property type="entry name" value="PIN_Pae0151-like"/>
</dbReference>
<dbReference type="InterPro" id="IPR022907">
    <property type="entry name" value="VapC_family"/>
</dbReference>
<dbReference type="PANTHER" id="PTHR35901:SF1">
    <property type="entry name" value="EXONUCLEASE VAPC9"/>
    <property type="match status" value="1"/>
</dbReference>
<dbReference type="InterPro" id="IPR029060">
    <property type="entry name" value="PIN-like_dom_sf"/>
</dbReference>
<evidence type="ECO:0000313" key="9">
    <source>
        <dbReference type="Proteomes" id="UP000315399"/>
    </source>
</evidence>
<keyword evidence="6" id="KW-0800">Toxin</keyword>
<comment type="function">
    <text evidence="6">Toxic component of a toxin-antitoxin (TA) system. An RNase.</text>
</comment>
<dbReference type="GO" id="GO:0016787">
    <property type="term" value="F:hydrolase activity"/>
    <property type="evidence" value="ECO:0007669"/>
    <property type="project" value="UniProtKB-KW"/>
</dbReference>